<dbReference type="GO" id="GO:0030162">
    <property type="term" value="P:regulation of proteolysis"/>
    <property type="evidence" value="ECO:0007669"/>
    <property type="project" value="TreeGrafter"/>
</dbReference>
<dbReference type="PANTHER" id="PTHR11362">
    <property type="entry name" value="PHOSPHATIDYLETHANOLAMINE-BINDING PROTEIN"/>
    <property type="match status" value="1"/>
</dbReference>
<organism evidence="2 3">
    <name type="scientific">Cytospora paraplurivora</name>
    <dbReference type="NCBI Taxonomy" id="2898453"/>
    <lineage>
        <taxon>Eukaryota</taxon>
        <taxon>Fungi</taxon>
        <taxon>Dikarya</taxon>
        <taxon>Ascomycota</taxon>
        <taxon>Pezizomycotina</taxon>
        <taxon>Sordariomycetes</taxon>
        <taxon>Sordariomycetidae</taxon>
        <taxon>Diaporthales</taxon>
        <taxon>Cytosporaceae</taxon>
        <taxon>Cytospora</taxon>
    </lineage>
</organism>
<protein>
    <submittedName>
        <fullName evidence="2">Carboxypeptidase Y inhibitor</fullName>
    </submittedName>
</protein>
<name>A0AAN9URI6_9PEZI</name>
<dbReference type="EMBL" id="JAJSPL020000002">
    <property type="protein sequence ID" value="KAK7748529.1"/>
    <property type="molecule type" value="Genomic_DNA"/>
</dbReference>
<dbReference type="Pfam" id="PF01161">
    <property type="entry name" value="PBP"/>
    <property type="match status" value="1"/>
</dbReference>
<sequence>MVHIWLLFGLAACRFLETALALPDDAAQYTLLSQGHYKHELTAVTDELKEAEIIPTVIDNFLPSLLLDVNWSSSDFASLGNTLKPKKLQDEPSITLTRPPTPRDVCYSATNVTYTVTVTDPDAPSRHDPKWSEFLHWIATGLVVSDTTGSSCLSRHTLSLTDLKDLVPCLLDSVK</sequence>
<reference evidence="2 3" key="1">
    <citation type="journal article" date="2023" name="PLoS ONE">
        <title>Cytospora paraplurivora sp. nov. isolated from orchards with fruit tree decline syndrome in Ontario, Canada.</title>
        <authorList>
            <person name="Ilyukhin E."/>
            <person name="Nguyen H.D.T."/>
            <person name="Castle A.J."/>
            <person name="Ellouze W."/>
        </authorList>
    </citation>
    <scope>NUCLEOTIDE SEQUENCE [LARGE SCALE GENOMIC DNA]</scope>
    <source>
        <strain evidence="2 3">FDS-564</strain>
    </source>
</reference>
<dbReference type="InterPro" id="IPR008914">
    <property type="entry name" value="PEBP"/>
</dbReference>
<feature type="chain" id="PRO_5043008005" evidence="1">
    <location>
        <begin position="22"/>
        <end position="175"/>
    </location>
</feature>
<evidence type="ECO:0000313" key="3">
    <source>
        <dbReference type="Proteomes" id="UP001320245"/>
    </source>
</evidence>
<evidence type="ECO:0000256" key="1">
    <source>
        <dbReference type="SAM" id="SignalP"/>
    </source>
</evidence>
<feature type="signal peptide" evidence="1">
    <location>
        <begin position="1"/>
        <end position="21"/>
    </location>
</feature>
<dbReference type="PANTHER" id="PTHR11362:SF148">
    <property type="entry name" value="CARBOXYPEPTIDASE Y INHIBITOR"/>
    <property type="match status" value="1"/>
</dbReference>
<comment type="caution">
    <text evidence="2">The sequence shown here is derived from an EMBL/GenBank/DDBJ whole genome shotgun (WGS) entry which is preliminary data.</text>
</comment>
<dbReference type="GO" id="GO:0030414">
    <property type="term" value="F:peptidase inhibitor activity"/>
    <property type="evidence" value="ECO:0007669"/>
    <property type="project" value="TreeGrafter"/>
</dbReference>
<evidence type="ECO:0000313" key="2">
    <source>
        <dbReference type="EMBL" id="KAK7748529.1"/>
    </source>
</evidence>
<dbReference type="InterPro" id="IPR035810">
    <property type="entry name" value="PEBP_euk"/>
</dbReference>
<dbReference type="GO" id="GO:0005543">
    <property type="term" value="F:phospholipid binding"/>
    <property type="evidence" value="ECO:0007669"/>
    <property type="project" value="TreeGrafter"/>
</dbReference>
<proteinExistence type="predicted"/>
<keyword evidence="1" id="KW-0732">Signal</keyword>
<dbReference type="SUPFAM" id="SSF49777">
    <property type="entry name" value="PEBP-like"/>
    <property type="match status" value="1"/>
</dbReference>
<gene>
    <name evidence="2" type="primary">TFS1</name>
    <name evidence="2" type="ORF">SLS53_000549</name>
</gene>
<dbReference type="Proteomes" id="UP001320245">
    <property type="component" value="Unassembled WGS sequence"/>
</dbReference>
<accession>A0AAN9URI6</accession>
<dbReference type="GO" id="GO:0046578">
    <property type="term" value="P:regulation of Ras protein signal transduction"/>
    <property type="evidence" value="ECO:0007669"/>
    <property type="project" value="TreeGrafter"/>
</dbReference>
<dbReference type="AlphaFoldDB" id="A0AAN9URI6"/>
<dbReference type="InterPro" id="IPR036610">
    <property type="entry name" value="PEBP-like_sf"/>
</dbReference>
<dbReference type="Gene3D" id="3.90.280.10">
    <property type="entry name" value="PEBP-like"/>
    <property type="match status" value="1"/>
</dbReference>
<keyword evidence="3" id="KW-1185">Reference proteome</keyword>